<proteinExistence type="predicted"/>
<evidence type="ECO:0000313" key="2">
    <source>
        <dbReference type="EMBL" id="SHJ14455.1"/>
    </source>
</evidence>
<evidence type="ECO:0000256" key="1">
    <source>
        <dbReference type="SAM" id="MobiDB-lite"/>
    </source>
</evidence>
<dbReference type="InParanoid" id="A0A1M6GX73"/>
<organism evidence="2 3">
    <name type="scientific">Rubritalea squalenifaciens DSM 18772</name>
    <dbReference type="NCBI Taxonomy" id="1123071"/>
    <lineage>
        <taxon>Bacteria</taxon>
        <taxon>Pseudomonadati</taxon>
        <taxon>Verrucomicrobiota</taxon>
        <taxon>Verrucomicrobiia</taxon>
        <taxon>Verrucomicrobiales</taxon>
        <taxon>Rubritaleaceae</taxon>
        <taxon>Rubritalea</taxon>
    </lineage>
</organism>
<dbReference type="EMBL" id="FQYR01000003">
    <property type="protein sequence ID" value="SHJ14455.1"/>
    <property type="molecule type" value="Genomic_DNA"/>
</dbReference>
<dbReference type="Proteomes" id="UP000184510">
    <property type="component" value="Unassembled WGS sequence"/>
</dbReference>
<feature type="compositionally biased region" description="Polar residues" evidence="1">
    <location>
        <begin position="115"/>
        <end position="134"/>
    </location>
</feature>
<accession>A0A1M6GX73</accession>
<dbReference type="STRING" id="1123071.SAMN02745181_1294"/>
<sequence length="215" mass="23587">MKDTCEQTMMRLSDHYDEGNTLTSDLVQHISACPECAEFHQQWGPAGSLSELASITQFAETPADLADTIMAEINTRQTEPKPSDKTSILKIWIPLAVAACIGLLIAIQPETQPHAQSPTAYTQETQTSHQQQATPKDLSQVKLAINSLPINQEKISISLHTISESGTELINERSKQISKLASGIEHFSTNLSKMIPRIPADSNEQTSNLPLDLRA</sequence>
<reference evidence="2 3" key="1">
    <citation type="submission" date="2016-11" db="EMBL/GenBank/DDBJ databases">
        <authorList>
            <person name="Jaros S."/>
            <person name="Januszkiewicz K."/>
            <person name="Wedrychowicz H."/>
        </authorList>
    </citation>
    <scope>NUCLEOTIDE SEQUENCE [LARGE SCALE GENOMIC DNA]</scope>
    <source>
        <strain evidence="2 3">DSM 18772</strain>
    </source>
</reference>
<protein>
    <submittedName>
        <fullName evidence="2">Uncharacterized protein</fullName>
    </submittedName>
</protein>
<dbReference type="AlphaFoldDB" id="A0A1M6GX73"/>
<name>A0A1M6GX73_9BACT</name>
<gene>
    <name evidence="2" type="ORF">SAMN02745181_1294</name>
</gene>
<evidence type="ECO:0000313" key="3">
    <source>
        <dbReference type="Proteomes" id="UP000184510"/>
    </source>
</evidence>
<feature type="region of interest" description="Disordered" evidence="1">
    <location>
        <begin position="115"/>
        <end position="135"/>
    </location>
</feature>
<keyword evidence="3" id="KW-1185">Reference proteome</keyword>
<dbReference type="RefSeq" id="WP_143158676.1">
    <property type="nucleotide sequence ID" value="NZ_FQYR01000003.1"/>
</dbReference>